<gene>
    <name evidence="1" type="ORF">Vadar_020625</name>
</gene>
<dbReference type="EMBL" id="CM037162">
    <property type="protein sequence ID" value="KAH7863675.1"/>
    <property type="molecule type" value="Genomic_DNA"/>
</dbReference>
<reference evidence="1 2" key="1">
    <citation type="journal article" date="2021" name="Hortic Res">
        <title>High-quality reference genome and annotation aids understanding of berry development for evergreen blueberry (Vaccinium darrowii).</title>
        <authorList>
            <person name="Yu J."/>
            <person name="Hulse-Kemp A.M."/>
            <person name="Babiker E."/>
            <person name="Staton M."/>
        </authorList>
    </citation>
    <scope>NUCLEOTIDE SEQUENCE [LARGE SCALE GENOMIC DNA]</scope>
    <source>
        <strain evidence="2">cv. NJ 8807/NJ 8810</strain>
        <tissue evidence="1">Young leaf</tissue>
    </source>
</reference>
<protein>
    <submittedName>
        <fullName evidence="1">Uncharacterized protein</fullName>
    </submittedName>
</protein>
<proteinExistence type="predicted"/>
<name>A0ACB7ZCW9_9ERIC</name>
<dbReference type="Proteomes" id="UP000828048">
    <property type="component" value="Chromosome 12"/>
</dbReference>
<sequence>MKQSNVPHEKSHSASDEPHYDPDFESDEPPGDLLFEMETPSTNRLVIPFELAEAHFPPLATRKQNEKQVETLQFTDSQNREWYMPIQYYDAERGFMILTGWQKFSTQYDLKPMDLIRIYEPRPFRPETPHHFLIQVVKQEQETEPPPEFKDENFLFRIKLDKSDIDFNRVFLARDDVMRNFPEVEMQRNSKEKKIIRFTDAKWKDWYMDIMRYNEKKYMVIDGWDEFVKERGLQAEDLIRFYKHVYPCHSNHFLIRIAKKRDRGDPRPGHPGGGSGAGSSSQSYKGKEIAGGD</sequence>
<keyword evidence="2" id="KW-1185">Reference proteome</keyword>
<evidence type="ECO:0000313" key="1">
    <source>
        <dbReference type="EMBL" id="KAH7863675.1"/>
    </source>
</evidence>
<accession>A0ACB7ZCW9</accession>
<evidence type="ECO:0000313" key="2">
    <source>
        <dbReference type="Proteomes" id="UP000828048"/>
    </source>
</evidence>
<organism evidence="1 2">
    <name type="scientific">Vaccinium darrowii</name>
    <dbReference type="NCBI Taxonomy" id="229202"/>
    <lineage>
        <taxon>Eukaryota</taxon>
        <taxon>Viridiplantae</taxon>
        <taxon>Streptophyta</taxon>
        <taxon>Embryophyta</taxon>
        <taxon>Tracheophyta</taxon>
        <taxon>Spermatophyta</taxon>
        <taxon>Magnoliopsida</taxon>
        <taxon>eudicotyledons</taxon>
        <taxon>Gunneridae</taxon>
        <taxon>Pentapetalae</taxon>
        <taxon>asterids</taxon>
        <taxon>Ericales</taxon>
        <taxon>Ericaceae</taxon>
        <taxon>Vaccinioideae</taxon>
        <taxon>Vaccinieae</taxon>
        <taxon>Vaccinium</taxon>
    </lineage>
</organism>
<comment type="caution">
    <text evidence="1">The sequence shown here is derived from an EMBL/GenBank/DDBJ whole genome shotgun (WGS) entry which is preliminary data.</text>
</comment>